<evidence type="ECO:0008006" key="4">
    <source>
        <dbReference type="Google" id="ProtNLM"/>
    </source>
</evidence>
<feature type="signal peptide" evidence="1">
    <location>
        <begin position="1"/>
        <end position="27"/>
    </location>
</feature>
<organism evidence="2 3">
    <name type="scientific">Paracidovorax cattleyae</name>
    <dbReference type="NCBI Taxonomy" id="80868"/>
    <lineage>
        <taxon>Bacteria</taxon>
        <taxon>Pseudomonadati</taxon>
        <taxon>Pseudomonadota</taxon>
        <taxon>Betaproteobacteria</taxon>
        <taxon>Burkholderiales</taxon>
        <taxon>Comamonadaceae</taxon>
        <taxon>Paracidovorax</taxon>
    </lineage>
</organism>
<reference evidence="3" key="1">
    <citation type="submission" date="2016-10" db="EMBL/GenBank/DDBJ databases">
        <authorList>
            <person name="Varghese N."/>
            <person name="Submissions S."/>
        </authorList>
    </citation>
    <scope>NUCLEOTIDE SEQUENCE [LARGE SCALE GENOMIC DNA]</scope>
    <source>
        <strain evidence="3">DSM 17101</strain>
    </source>
</reference>
<proteinExistence type="predicted"/>
<evidence type="ECO:0000313" key="2">
    <source>
        <dbReference type="EMBL" id="SDP18101.1"/>
    </source>
</evidence>
<gene>
    <name evidence="2" type="ORF">SAMN04489708_108162</name>
</gene>
<protein>
    <recommendedName>
        <fullName evidence="4">Peptidase propeptide and YPEB domain-containing protein</fullName>
    </recommendedName>
</protein>
<name>A0A1H0QL38_9BURK</name>
<feature type="chain" id="PRO_5011569647" description="Peptidase propeptide and YPEB domain-containing protein" evidence="1">
    <location>
        <begin position="28"/>
        <end position="120"/>
    </location>
</feature>
<keyword evidence="1" id="KW-0732">Signal</keyword>
<dbReference type="Proteomes" id="UP000199317">
    <property type="component" value="Unassembled WGS sequence"/>
</dbReference>
<dbReference type="AlphaFoldDB" id="A0A1H0QL38"/>
<evidence type="ECO:0000313" key="3">
    <source>
        <dbReference type="Proteomes" id="UP000199317"/>
    </source>
</evidence>
<keyword evidence="3" id="KW-1185">Reference proteome</keyword>
<evidence type="ECO:0000256" key="1">
    <source>
        <dbReference type="SAM" id="SignalP"/>
    </source>
</evidence>
<accession>A0A1H0QL38</accession>
<dbReference type="EMBL" id="FNJL01000008">
    <property type="protein sequence ID" value="SDP18101.1"/>
    <property type="molecule type" value="Genomic_DNA"/>
</dbReference>
<sequence length="120" mass="13834">MQKSRIFFGLASAGTLLALATAWMHSALDVTATQADKVMEPTEQETSKSLCGQFHLDLEQFNRKLRGSTSIPIKRWSEYPWLPCYYAARVDGIEYRLRLGGLVEIRGTDDHVREYRHWQD</sequence>